<organism evidence="2 3">
    <name type="scientific">Eubacterium coprostanoligenes</name>
    <dbReference type="NCBI Taxonomy" id="290054"/>
    <lineage>
        <taxon>Bacteria</taxon>
        <taxon>Bacillati</taxon>
        <taxon>Bacillota</taxon>
        <taxon>Clostridia</taxon>
        <taxon>Eubacteriales</taxon>
        <taxon>Eubacteriaceae</taxon>
        <taxon>Eubacterium</taxon>
    </lineage>
</organism>
<name>A0A1T4LIH4_9FIRM</name>
<dbReference type="Proteomes" id="UP000190657">
    <property type="component" value="Unassembled WGS sequence"/>
</dbReference>
<sequence>MDFFKQWTIFVCMTVLMCVVFSFLTPKGSMGRFYKMIISLFIFLSFLYPFSQSKINFDLPEIETANTYSINDEMIESQIKTCLTENSIIGANVNCRSRINSDNEIVVEKVVVSVSDDYDTATVQKLIFENLSINAEVVHIGQ</sequence>
<feature type="transmembrane region" description="Helical" evidence="1">
    <location>
        <begin position="6"/>
        <end position="26"/>
    </location>
</feature>
<keyword evidence="1" id="KW-0812">Transmembrane</keyword>
<dbReference type="OrthoDB" id="2375554at2"/>
<keyword evidence="1" id="KW-0472">Membrane</keyword>
<proteinExistence type="predicted"/>
<protein>
    <submittedName>
        <fullName evidence="2">Stage III sporulation protein AF (Spore_III_AF)</fullName>
    </submittedName>
</protein>
<keyword evidence="1" id="KW-1133">Transmembrane helix</keyword>
<dbReference type="RefSeq" id="WP_078768396.1">
    <property type="nucleotide sequence ID" value="NZ_FUWW01000008.1"/>
</dbReference>
<keyword evidence="3" id="KW-1185">Reference proteome</keyword>
<dbReference type="EMBL" id="FUWW01000008">
    <property type="protein sequence ID" value="SJZ54378.1"/>
    <property type="molecule type" value="Genomic_DNA"/>
</dbReference>
<evidence type="ECO:0000256" key="1">
    <source>
        <dbReference type="SAM" id="Phobius"/>
    </source>
</evidence>
<dbReference type="STRING" id="290054.SAMN02745114_00905"/>
<gene>
    <name evidence="2" type="ORF">SAMN02745114_00905</name>
</gene>
<accession>A0A1T4LIH4</accession>
<evidence type="ECO:0000313" key="2">
    <source>
        <dbReference type="EMBL" id="SJZ54378.1"/>
    </source>
</evidence>
<feature type="transmembrane region" description="Helical" evidence="1">
    <location>
        <begin position="33"/>
        <end position="50"/>
    </location>
</feature>
<evidence type="ECO:0000313" key="3">
    <source>
        <dbReference type="Proteomes" id="UP000190657"/>
    </source>
</evidence>
<reference evidence="2 3" key="1">
    <citation type="submission" date="2017-02" db="EMBL/GenBank/DDBJ databases">
        <authorList>
            <person name="Peterson S.W."/>
        </authorList>
    </citation>
    <scope>NUCLEOTIDE SEQUENCE [LARGE SCALE GENOMIC DNA]</scope>
    <source>
        <strain evidence="2 3">ATCC 51222</strain>
    </source>
</reference>
<dbReference type="AlphaFoldDB" id="A0A1T4LIH4"/>